<comment type="caution">
    <text evidence="1">The sequence shown here is derived from an EMBL/GenBank/DDBJ whole genome shotgun (WGS) entry which is preliminary data.</text>
</comment>
<dbReference type="Proteomes" id="UP001180081">
    <property type="component" value="Unassembled WGS sequence"/>
</dbReference>
<dbReference type="RefSeq" id="WP_290333326.1">
    <property type="nucleotide sequence ID" value="NZ_JAUFPU010000018.1"/>
</dbReference>
<name>A0ABT8B8G9_9NEIS</name>
<keyword evidence="2" id="KW-1185">Reference proteome</keyword>
<accession>A0ABT8B8G9</accession>
<dbReference type="EMBL" id="JAUFPU010000018">
    <property type="protein sequence ID" value="MDN3577921.1"/>
    <property type="molecule type" value="Genomic_DNA"/>
</dbReference>
<reference evidence="1" key="2">
    <citation type="submission" date="2023-06" db="EMBL/GenBank/DDBJ databases">
        <authorList>
            <person name="Lucena T."/>
            <person name="Sun Q."/>
        </authorList>
    </citation>
    <scope>NUCLEOTIDE SEQUENCE</scope>
    <source>
        <strain evidence="1">CECT 7703</strain>
    </source>
</reference>
<reference evidence="1" key="1">
    <citation type="journal article" date="2014" name="Int. J. Syst. Evol. Microbiol.">
        <title>Complete genome of a new Firmicutes species belonging to the dominant human colonic microbiota ('Ruminococcus bicirculans') reveals two chromosomes and a selective capacity to utilize plant glucans.</title>
        <authorList>
            <consortium name="NISC Comparative Sequencing Program"/>
            <person name="Wegmann U."/>
            <person name="Louis P."/>
            <person name="Goesmann A."/>
            <person name="Henrissat B."/>
            <person name="Duncan S.H."/>
            <person name="Flint H.J."/>
        </authorList>
    </citation>
    <scope>NUCLEOTIDE SEQUENCE</scope>
    <source>
        <strain evidence="1">CECT 7703</strain>
    </source>
</reference>
<protein>
    <recommendedName>
        <fullName evidence="3">SMI1/KNR4 family protein</fullName>
    </recommendedName>
</protein>
<evidence type="ECO:0000313" key="1">
    <source>
        <dbReference type="EMBL" id="MDN3577921.1"/>
    </source>
</evidence>
<evidence type="ECO:0008006" key="3">
    <source>
        <dbReference type="Google" id="ProtNLM"/>
    </source>
</evidence>
<sequence length="146" mass="16159">MEKISFQEAISIVEMNYRAGAVGFREMEKALEFFSLDWSPVPGLHGFNDVDIFKSIGIEASGNVLVVSWYSYINEVAFLVAGEKLLSMVSGYVEVCSERLFNNGDVLFFLINDQKVVYVHDEGVYAVASGDDLRGAIASLRINCKG</sequence>
<organism evidence="1 2">
    <name type="scientific">Chitinimonas viridis</name>
    <dbReference type="NCBI Taxonomy" id="664880"/>
    <lineage>
        <taxon>Bacteria</taxon>
        <taxon>Pseudomonadati</taxon>
        <taxon>Pseudomonadota</taxon>
        <taxon>Betaproteobacteria</taxon>
        <taxon>Neisseriales</taxon>
        <taxon>Chitinibacteraceae</taxon>
        <taxon>Chitinimonas</taxon>
    </lineage>
</organism>
<gene>
    <name evidence="1" type="ORF">QWZ03_14205</name>
</gene>
<evidence type="ECO:0000313" key="2">
    <source>
        <dbReference type="Proteomes" id="UP001180081"/>
    </source>
</evidence>
<proteinExistence type="predicted"/>